<dbReference type="GO" id="GO:0016020">
    <property type="term" value="C:membrane"/>
    <property type="evidence" value="ECO:0007669"/>
    <property type="project" value="InterPro"/>
</dbReference>
<keyword evidence="6" id="KW-1185">Reference proteome</keyword>
<dbReference type="AlphaFoldDB" id="A0A2W1NLQ7"/>
<reference evidence="5 6" key="1">
    <citation type="submission" date="2018-06" db="EMBL/GenBank/DDBJ databases">
        <title>The draft genome sequence of Crocinitomix sp. SM1701.</title>
        <authorList>
            <person name="Zhang X."/>
        </authorList>
    </citation>
    <scope>NUCLEOTIDE SEQUENCE [LARGE SCALE GENOMIC DNA]</scope>
    <source>
        <strain evidence="5 6">SM1701</strain>
    </source>
</reference>
<feature type="domain" description="Signal transduction histidine kinase internal region" evidence="3">
    <location>
        <begin position="746"/>
        <end position="824"/>
    </location>
</feature>
<feature type="domain" description="Two component regulator three Y" evidence="4">
    <location>
        <begin position="640"/>
        <end position="700"/>
    </location>
</feature>
<dbReference type="GO" id="GO:0000155">
    <property type="term" value="F:phosphorelay sensor kinase activity"/>
    <property type="evidence" value="ECO:0007669"/>
    <property type="project" value="InterPro"/>
</dbReference>
<evidence type="ECO:0008006" key="7">
    <source>
        <dbReference type="Google" id="ProtNLM"/>
    </source>
</evidence>
<dbReference type="Pfam" id="PF06580">
    <property type="entry name" value="His_kinase"/>
    <property type="match status" value="1"/>
</dbReference>
<keyword evidence="1" id="KW-0812">Transmembrane</keyword>
<evidence type="ECO:0000256" key="2">
    <source>
        <dbReference type="SAM" id="SignalP"/>
    </source>
</evidence>
<dbReference type="Gene3D" id="2.130.10.10">
    <property type="entry name" value="YVTN repeat-like/Quinoprotein amine dehydrogenase"/>
    <property type="match status" value="2"/>
</dbReference>
<keyword evidence="1" id="KW-1133">Transmembrane helix</keyword>
<keyword evidence="1" id="KW-0472">Membrane</keyword>
<dbReference type="InterPro" id="IPR010559">
    <property type="entry name" value="Sig_transdc_His_kin_internal"/>
</dbReference>
<dbReference type="InterPro" id="IPR036890">
    <property type="entry name" value="HATPase_C_sf"/>
</dbReference>
<dbReference type="SUPFAM" id="SSF55874">
    <property type="entry name" value="ATPase domain of HSP90 chaperone/DNA topoisomerase II/histidine kinase"/>
    <property type="match status" value="1"/>
</dbReference>
<name>A0A2W1NLQ7_9FLAO</name>
<evidence type="ECO:0000313" key="5">
    <source>
        <dbReference type="EMBL" id="PZE16602.1"/>
    </source>
</evidence>
<dbReference type="InterPro" id="IPR011047">
    <property type="entry name" value="Quinoprotein_ADH-like_sf"/>
</dbReference>
<dbReference type="EMBL" id="QKSB01000007">
    <property type="protein sequence ID" value="PZE16602.1"/>
    <property type="molecule type" value="Genomic_DNA"/>
</dbReference>
<dbReference type="PANTHER" id="PTHR34220:SF7">
    <property type="entry name" value="SENSOR HISTIDINE KINASE YPDA"/>
    <property type="match status" value="1"/>
</dbReference>
<evidence type="ECO:0000313" key="6">
    <source>
        <dbReference type="Proteomes" id="UP000249248"/>
    </source>
</evidence>
<dbReference type="Gene3D" id="2.60.40.10">
    <property type="entry name" value="Immunoglobulins"/>
    <property type="match status" value="1"/>
</dbReference>
<proteinExistence type="predicted"/>
<evidence type="ECO:0000259" key="4">
    <source>
        <dbReference type="Pfam" id="PF07495"/>
    </source>
</evidence>
<dbReference type="InterPro" id="IPR011110">
    <property type="entry name" value="Reg_prop"/>
</dbReference>
<organism evidence="5 6">
    <name type="scientific">Putridiphycobacter roseus</name>
    <dbReference type="NCBI Taxonomy" id="2219161"/>
    <lineage>
        <taxon>Bacteria</taxon>
        <taxon>Pseudomonadati</taxon>
        <taxon>Bacteroidota</taxon>
        <taxon>Flavobacteriia</taxon>
        <taxon>Flavobacteriales</taxon>
        <taxon>Crocinitomicaceae</taxon>
        <taxon>Putridiphycobacter</taxon>
    </lineage>
</organism>
<dbReference type="Pfam" id="PF07494">
    <property type="entry name" value="Reg_prop"/>
    <property type="match status" value="1"/>
</dbReference>
<dbReference type="InterPro" id="IPR013783">
    <property type="entry name" value="Ig-like_fold"/>
</dbReference>
<evidence type="ECO:0000256" key="1">
    <source>
        <dbReference type="SAM" id="Phobius"/>
    </source>
</evidence>
<dbReference type="Pfam" id="PF07495">
    <property type="entry name" value="Y_Y_Y"/>
    <property type="match status" value="1"/>
</dbReference>
<keyword evidence="2" id="KW-0732">Signal</keyword>
<comment type="caution">
    <text evidence="5">The sequence shown here is derived from an EMBL/GenBank/DDBJ whole genome shotgun (WGS) entry which is preliminary data.</text>
</comment>
<dbReference type="Proteomes" id="UP000249248">
    <property type="component" value="Unassembled WGS sequence"/>
</dbReference>
<dbReference type="OrthoDB" id="9809670at2"/>
<dbReference type="RefSeq" id="WP_111063618.1">
    <property type="nucleotide sequence ID" value="NZ_JBHUCU010000017.1"/>
</dbReference>
<feature type="chain" id="PRO_5015967477" description="Signal transduction histidine kinase internal region domain-containing protein" evidence="2">
    <location>
        <begin position="21"/>
        <end position="952"/>
    </location>
</feature>
<dbReference type="PANTHER" id="PTHR34220">
    <property type="entry name" value="SENSOR HISTIDINE KINASE YPDA"/>
    <property type="match status" value="1"/>
</dbReference>
<evidence type="ECO:0000259" key="3">
    <source>
        <dbReference type="Pfam" id="PF06580"/>
    </source>
</evidence>
<dbReference type="InterPro" id="IPR050640">
    <property type="entry name" value="Bact_2-comp_sensor_kinase"/>
</dbReference>
<protein>
    <recommendedName>
        <fullName evidence="7">Signal transduction histidine kinase internal region domain-containing protein</fullName>
    </recommendedName>
</protein>
<dbReference type="InterPro" id="IPR015943">
    <property type="entry name" value="WD40/YVTN_repeat-like_dom_sf"/>
</dbReference>
<sequence length="952" mass="110051">MNKIKFLLFLSLLLSCYTYAQQPSHFILGEEEFSGINIYDIHEDNQNNYWIATNNGIYKYDCYKIQQINCPEMTSSSVFSFIEDYDHNVYCHNLSGQIFQMNENSCRLYFTIPDSMMTHEISYEFDNLNQLTIATNKLFQVSSNNEITKVFNKKITSAFKIYKDIDSNLVYFSAKNQELLTLKNGVIFDKHLAINELDYPQTTTHGESVIAYVKSTGEVLPELSSNYKSNFPQFKYHNDLSRYYSDNTNFWVSNLSGGIYLLDENLSAQNNYEPLFENEIISILIKDKEGNILLGTFGSGIIIIPNLDIQDIFFENISSKITKLTSSLDGSIFFGNQEGEIYKLSKEKKITILQEKGNQQIEFLEYLPDLNSVVYNGINYNFMKLDPTELIKLINVGSIKDMTKVDANSYLFATNKGVSLFKVQQLINRSKNKIKIKHIISGRSYCIGYNPETKSIYNGTSMGLKIGRQDNTTFFKLFGKSIIAHNILNLDNNLIVTTKDNGVLVFKNDSLIDNWSFETGLLSNNCKIIKEYKGNIYLSTSLGLNVLTKNGKVLYSINKANGLNSNNVVDFEVLDGFLWILTNKGIQKIRLDKIRNANFNPSIKITRISVNEKLIDSTIHVFDYSQKKFIFEISSKSLKYQNDIKYEHQLEGIDIDWVSSPYLENKIEYKSLPPNHYTFKVKAIHKLNESKTIYYSFTIKKPYWERWWFYALVIALFLIATYMVYKVQIKRLRKKTLLENKLSLTQLTALKSQMNPHFIFNSLNSIQDLILKQDRENAYGYISKFALLVRKILNHSDKEFIDIEEEINVLTVYLELEELRFKKDFSFTIEANGISDLEIPPMLIQPFVENALKHGLLHKKGDKVLSIVFSLTNEKLLCEIIDNGIGREKSQEIKSRQNKNHESFSVKSIFNRFEILKDLYGKNVSVTLSDVISNQKIVGTKVTMEIPFKRRF</sequence>
<accession>A0A2W1NLQ7</accession>
<feature type="transmembrane region" description="Helical" evidence="1">
    <location>
        <begin position="707"/>
        <end position="725"/>
    </location>
</feature>
<dbReference type="SUPFAM" id="SSF50998">
    <property type="entry name" value="Quinoprotein alcohol dehydrogenase-like"/>
    <property type="match status" value="1"/>
</dbReference>
<feature type="signal peptide" evidence="2">
    <location>
        <begin position="1"/>
        <end position="20"/>
    </location>
</feature>
<dbReference type="PROSITE" id="PS51257">
    <property type="entry name" value="PROKAR_LIPOPROTEIN"/>
    <property type="match status" value="1"/>
</dbReference>
<dbReference type="Gene3D" id="3.30.565.10">
    <property type="entry name" value="Histidine kinase-like ATPase, C-terminal domain"/>
    <property type="match status" value="1"/>
</dbReference>
<gene>
    <name evidence="5" type="ORF">DNU06_12165</name>
</gene>
<dbReference type="InterPro" id="IPR011123">
    <property type="entry name" value="Y_Y_Y"/>
</dbReference>